<gene>
    <name evidence="1" type="ORF">LNINA_LOCUS11771</name>
</gene>
<reference evidence="1 2" key="1">
    <citation type="submission" date="2023-11" db="EMBL/GenBank/DDBJ databases">
        <authorList>
            <person name="Okamura Y."/>
        </authorList>
    </citation>
    <scope>NUCLEOTIDE SEQUENCE [LARGE SCALE GENOMIC DNA]</scope>
</reference>
<dbReference type="AlphaFoldDB" id="A0AAV1JTB1"/>
<proteinExistence type="predicted"/>
<dbReference type="EMBL" id="CAVLEF010000163">
    <property type="protein sequence ID" value="CAK1552741.1"/>
    <property type="molecule type" value="Genomic_DNA"/>
</dbReference>
<dbReference type="Proteomes" id="UP001497472">
    <property type="component" value="Unassembled WGS sequence"/>
</dbReference>
<keyword evidence="2" id="KW-1185">Reference proteome</keyword>
<organism evidence="1 2">
    <name type="scientific">Leptosia nina</name>
    <dbReference type="NCBI Taxonomy" id="320188"/>
    <lineage>
        <taxon>Eukaryota</taxon>
        <taxon>Metazoa</taxon>
        <taxon>Ecdysozoa</taxon>
        <taxon>Arthropoda</taxon>
        <taxon>Hexapoda</taxon>
        <taxon>Insecta</taxon>
        <taxon>Pterygota</taxon>
        <taxon>Neoptera</taxon>
        <taxon>Endopterygota</taxon>
        <taxon>Lepidoptera</taxon>
        <taxon>Glossata</taxon>
        <taxon>Ditrysia</taxon>
        <taxon>Papilionoidea</taxon>
        <taxon>Pieridae</taxon>
        <taxon>Pierinae</taxon>
        <taxon>Leptosia</taxon>
    </lineage>
</organism>
<evidence type="ECO:0000313" key="2">
    <source>
        <dbReference type="Proteomes" id="UP001497472"/>
    </source>
</evidence>
<protein>
    <submittedName>
        <fullName evidence="1">Uncharacterized protein</fullName>
    </submittedName>
</protein>
<name>A0AAV1JTB1_9NEOP</name>
<evidence type="ECO:0000313" key="1">
    <source>
        <dbReference type="EMBL" id="CAK1552741.1"/>
    </source>
</evidence>
<accession>A0AAV1JTB1</accession>
<comment type="caution">
    <text evidence="1">The sequence shown here is derived from an EMBL/GenBank/DDBJ whole genome shotgun (WGS) entry which is preliminary data.</text>
</comment>
<sequence length="137" mass="15578">MSLEGRIEEPELPDGLQNLRSFKLRFAAHRELGRSRVSAVKPLGLPALVTDKCGGREANDSLDKRVESDALRRVAIAFRLGPRDKHLAPQLSSQEYGWWSSEGGRWKESQWLHHHIKDSPWLKTSLRVLTSDAISQR</sequence>